<dbReference type="AlphaFoldDB" id="A0A5A7Q323"/>
<dbReference type="EMBL" id="BKCP01005616">
    <property type="protein sequence ID" value="GER39258.1"/>
    <property type="molecule type" value="Genomic_DNA"/>
</dbReference>
<feature type="compositionally biased region" description="Polar residues" evidence="1">
    <location>
        <begin position="227"/>
        <end position="238"/>
    </location>
</feature>
<feature type="region of interest" description="Disordered" evidence="1">
    <location>
        <begin position="223"/>
        <end position="293"/>
    </location>
</feature>
<keyword evidence="3" id="KW-1185">Reference proteome</keyword>
<reference evidence="3" key="1">
    <citation type="journal article" date="2019" name="Curr. Biol.">
        <title>Genome Sequence of Striga asiatica Provides Insight into the Evolution of Plant Parasitism.</title>
        <authorList>
            <person name="Yoshida S."/>
            <person name="Kim S."/>
            <person name="Wafula E.K."/>
            <person name="Tanskanen J."/>
            <person name="Kim Y.M."/>
            <person name="Honaas L."/>
            <person name="Yang Z."/>
            <person name="Spallek T."/>
            <person name="Conn C.E."/>
            <person name="Ichihashi Y."/>
            <person name="Cheong K."/>
            <person name="Cui S."/>
            <person name="Der J.P."/>
            <person name="Gundlach H."/>
            <person name="Jiao Y."/>
            <person name="Hori C."/>
            <person name="Ishida J.K."/>
            <person name="Kasahara H."/>
            <person name="Kiba T."/>
            <person name="Kim M.S."/>
            <person name="Koo N."/>
            <person name="Laohavisit A."/>
            <person name="Lee Y.H."/>
            <person name="Lumba S."/>
            <person name="McCourt P."/>
            <person name="Mortimer J.C."/>
            <person name="Mutuku J.M."/>
            <person name="Nomura T."/>
            <person name="Sasaki-Sekimoto Y."/>
            <person name="Seto Y."/>
            <person name="Wang Y."/>
            <person name="Wakatake T."/>
            <person name="Sakakibara H."/>
            <person name="Demura T."/>
            <person name="Yamaguchi S."/>
            <person name="Yoneyama K."/>
            <person name="Manabe R.I."/>
            <person name="Nelson D.C."/>
            <person name="Schulman A.H."/>
            <person name="Timko M.P."/>
            <person name="dePamphilis C.W."/>
            <person name="Choi D."/>
            <person name="Shirasu K."/>
        </authorList>
    </citation>
    <scope>NUCLEOTIDE SEQUENCE [LARGE SCALE GENOMIC DNA]</scope>
    <source>
        <strain evidence="3">cv. UVA1</strain>
    </source>
</reference>
<feature type="compositionally biased region" description="Basic and acidic residues" evidence="1">
    <location>
        <begin position="280"/>
        <end position="293"/>
    </location>
</feature>
<comment type="caution">
    <text evidence="2">The sequence shown here is derived from an EMBL/GenBank/DDBJ whole genome shotgun (WGS) entry which is preliminary data.</text>
</comment>
<dbReference type="Proteomes" id="UP000325081">
    <property type="component" value="Unassembled WGS sequence"/>
</dbReference>
<name>A0A5A7Q323_STRAF</name>
<evidence type="ECO:0000256" key="1">
    <source>
        <dbReference type="SAM" id="MobiDB-lite"/>
    </source>
</evidence>
<sequence>MSAAMRASSAMNQSITAAQCGYSSLQISARWRPVATPSRRDNNWMRRPITVAHIRSHNSESPSRFPGSRKATLIKNPGPVNFQSFRQENGGTETPGEDSGCSISTAWSRMLFSRVSLATGGGGAVGEDGGGRRGLVSAWRWWWWSVVGKVAGLLGLRLVGEEIHPPSNSIIFTPNLLIYLGQAATPPFTALIDDNMPSNNSPMFENQPPPMVHINRNLSSHRRLGKQSLSHSRSTQLSTRHDETTGDSPAFKRHPTGRRVNHPESRSSHHNLSRAPSMTKNRDRAAPTAERHL</sequence>
<organism evidence="2 3">
    <name type="scientific">Striga asiatica</name>
    <name type="common">Asiatic witchweed</name>
    <name type="synonym">Buchnera asiatica</name>
    <dbReference type="NCBI Taxonomy" id="4170"/>
    <lineage>
        <taxon>Eukaryota</taxon>
        <taxon>Viridiplantae</taxon>
        <taxon>Streptophyta</taxon>
        <taxon>Embryophyta</taxon>
        <taxon>Tracheophyta</taxon>
        <taxon>Spermatophyta</taxon>
        <taxon>Magnoliopsida</taxon>
        <taxon>eudicotyledons</taxon>
        <taxon>Gunneridae</taxon>
        <taxon>Pentapetalae</taxon>
        <taxon>asterids</taxon>
        <taxon>lamiids</taxon>
        <taxon>Lamiales</taxon>
        <taxon>Orobanchaceae</taxon>
        <taxon>Buchnereae</taxon>
        <taxon>Striga</taxon>
    </lineage>
</organism>
<feature type="compositionally biased region" description="Basic residues" evidence="1">
    <location>
        <begin position="251"/>
        <end position="260"/>
    </location>
</feature>
<keyword evidence="2" id="KW-0418">Kinase</keyword>
<accession>A0A5A7Q323</accession>
<evidence type="ECO:0000313" key="2">
    <source>
        <dbReference type="EMBL" id="GER39258.1"/>
    </source>
</evidence>
<proteinExistence type="predicted"/>
<dbReference type="GO" id="GO:0016301">
    <property type="term" value="F:kinase activity"/>
    <property type="evidence" value="ECO:0007669"/>
    <property type="project" value="UniProtKB-KW"/>
</dbReference>
<evidence type="ECO:0000313" key="3">
    <source>
        <dbReference type="Proteomes" id="UP000325081"/>
    </source>
</evidence>
<keyword evidence="2" id="KW-0808">Transferase</keyword>
<gene>
    <name evidence="2" type="ORF">STAS_15867</name>
</gene>
<protein>
    <submittedName>
        <fullName evidence="2">Mitogen activated protein kinase kinase kinase</fullName>
    </submittedName>
</protein>